<keyword evidence="6" id="KW-0915">Sodium</keyword>
<evidence type="ECO:0000256" key="3">
    <source>
        <dbReference type="ARBA" id="ARBA00022475"/>
    </source>
</evidence>
<reference evidence="13" key="1">
    <citation type="journal article" date="2019" name="Int. J. Syst. Evol. Microbiol.">
        <title>The Global Catalogue of Microorganisms (GCM) 10K type strain sequencing project: providing services to taxonomists for standard genome sequencing and annotation.</title>
        <authorList>
            <consortium name="The Broad Institute Genomics Platform"/>
            <consortium name="The Broad Institute Genome Sequencing Center for Infectious Disease"/>
            <person name="Wu L."/>
            <person name="Ma J."/>
        </authorList>
    </citation>
    <scope>NUCLEOTIDE SEQUENCE [LARGE SCALE GENOMIC DNA]</scope>
    <source>
        <strain evidence="13">CGMCC 4.7289</strain>
    </source>
</reference>
<dbReference type="Proteomes" id="UP001595816">
    <property type="component" value="Unassembled WGS sequence"/>
</dbReference>
<feature type="transmembrane region" description="Helical" evidence="10">
    <location>
        <begin position="341"/>
        <end position="359"/>
    </location>
</feature>
<dbReference type="EMBL" id="JBHSAY010000003">
    <property type="protein sequence ID" value="MFC4129525.1"/>
    <property type="molecule type" value="Genomic_DNA"/>
</dbReference>
<dbReference type="InterPro" id="IPR006153">
    <property type="entry name" value="Cation/H_exchanger_TM"/>
</dbReference>
<keyword evidence="3" id="KW-1003">Cell membrane</keyword>
<organism evidence="12 13">
    <name type="scientific">Hamadaea flava</name>
    <dbReference type="NCBI Taxonomy" id="1742688"/>
    <lineage>
        <taxon>Bacteria</taxon>
        <taxon>Bacillati</taxon>
        <taxon>Actinomycetota</taxon>
        <taxon>Actinomycetes</taxon>
        <taxon>Micromonosporales</taxon>
        <taxon>Micromonosporaceae</taxon>
        <taxon>Hamadaea</taxon>
    </lineage>
</organism>
<feature type="transmembrane region" description="Helical" evidence="10">
    <location>
        <begin position="266"/>
        <end position="285"/>
    </location>
</feature>
<evidence type="ECO:0000313" key="13">
    <source>
        <dbReference type="Proteomes" id="UP001595816"/>
    </source>
</evidence>
<dbReference type="Pfam" id="PF00999">
    <property type="entry name" value="Na_H_Exchanger"/>
    <property type="match status" value="1"/>
</dbReference>
<evidence type="ECO:0000256" key="6">
    <source>
        <dbReference type="ARBA" id="ARBA00023053"/>
    </source>
</evidence>
<feature type="transmembrane region" description="Helical" evidence="10">
    <location>
        <begin position="83"/>
        <end position="106"/>
    </location>
</feature>
<feature type="transmembrane region" description="Helical" evidence="10">
    <location>
        <begin position="211"/>
        <end position="229"/>
    </location>
</feature>
<protein>
    <submittedName>
        <fullName evidence="12">Cation:proton antiporter</fullName>
    </submittedName>
</protein>
<evidence type="ECO:0000256" key="5">
    <source>
        <dbReference type="ARBA" id="ARBA00022989"/>
    </source>
</evidence>
<dbReference type="PANTHER" id="PTHR10110">
    <property type="entry name" value="SODIUM/HYDROGEN EXCHANGER"/>
    <property type="match status" value="1"/>
</dbReference>
<gene>
    <name evidence="12" type="ORF">ACFOZ4_02785</name>
</gene>
<keyword evidence="2" id="KW-0813">Transport</keyword>
<evidence type="ECO:0000256" key="7">
    <source>
        <dbReference type="ARBA" id="ARBA00023065"/>
    </source>
</evidence>
<keyword evidence="7" id="KW-0406">Ion transport</keyword>
<dbReference type="RefSeq" id="WP_253759555.1">
    <property type="nucleotide sequence ID" value="NZ_JAMZDZ010000001.1"/>
</dbReference>
<keyword evidence="9" id="KW-0739">Sodium transport</keyword>
<evidence type="ECO:0000256" key="4">
    <source>
        <dbReference type="ARBA" id="ARBA00022692"/>
    </source>
</evidence>
<comment type="caution">
    <text evidence="12">The sequence shown here is derived from an EMBL/GenBank/DDBJ whole genome shotgun (WGS) entry which is preliminary data.</text>
</comment>
<evidence type="ECO:0000256" key="9">
    <source>
        <dbReference type="ARBA" id="ARBA00023201"/>
    </source>
</evidence>
<accession>A0ABV8LF54</accession>
<feature type="transmembrane region" description="Helical" evidence="10">
    <location>
        <begin position="371"/>
        <end position="394"/>
    </location>
</feature>
<dbReference type="InterPro" id="IPR018422">
    <property type="entry name" value="Cation/H_exchanger_CPA1"/>
</dbReference>
<keyword evidence="4 10" id="KW-0812">Transmembrane</keyword>
<feature type="transmembrane region" description="Helical" evidence="10">
    <location>
        <begin position="157"/>
        <end position="176"/>
    </location>
</feature>
<name>A0ABV8LF54_9ACTN</name>
<sequence length="513" mass="54104">MDRIELLILAVGALVVALPLASRLGLPYPVLLTMVGIAAALIPNVPEIELNPDFVLPFLLPPLLWAASTRTSWAHIRANLRPILMLAVALVAVSAFAVAAVLSSLLPQVPWAIAFALGAACAPPDPVAATSVAGKLGLPHRMVAVIEGEGLGNDATALTLFNTALAAAAVGGSISFGSAGREFLAASVLGIGVGLLLALVAGKILDWLTDPVLAGAFTVVLPFAAYAAGEEIGGSGVLAVLAIGLVLGGAFYHIQDAESRLVGSAFWATLDLLLTSIAFILIGLEMRPIIEDAGSDIWRQIMIGLAVAAVLIGVRMVWLVASGLFAHRFLRSTVPGNWREAIVLGWAGMRGVVTIAAALSLPAATPERGTLILIAFVVVMVTLILPGITLPWLVRHIGVATADPERATREIAVRVVGAMNERITELHADGDLDDEHAEQWRQRVRRIVAQVSPNPETESLIEERARFRHMRAVNLELHAAAQAEALRLRGDEGIDPAAVDRILRIIDRQIANA</sequence>
<feature type="transmembrane region" description="Helical" evidence="10">
    <location>
        <begin position="183"/>
        <end position="205"/>
    </location>
</feature>
<evidence type="ECO:0000313" key="12">
    <source>
        <dbReference type="EMBL" id="MFC4129525.1"/>
    </source>
</evidence>
<evidence type="ECO:0000256" key="1">
    <source>
        <dbReference type="ARBA" id="ARBA00004651"/>
    </source>
</evidence>
<feature type="transmembrane region" description="Helical" evidence="10">
    <location>
        <begin position="236"/>
        <end position="254"/>
    </location>
</feature>
<keyword evidence="8 10" id="KW-0472">Membrane</keyword>
<evidence type="ECO:0000256" key="2">
    <source>
        <dbReference type="ARBA" id="ARBA00022448"/>
    </source>
</evidence>
<feature type="domain" description="Cation/H+ exchanger transmembrane" evidence="11">
    <location>
        <begin position="12"/>
        <end position="395"/>
    </location>
</feature>
<dbReference type="PANTHER" id="PTHR10110:SF86">
    <property type="entry name" value="SODIUM_HYDROGEN EXCHANGER 7"/>
    <property type="match status" value="1"/>
</dbReference>
<comment type="subcellular location">
    <subcellularLocation>
        <location evidence="1">Cell membrane</location>
        <topology evidence="1">Multi-pass membrane protein</topology>
    </subcellularLocation>
</comment>
<proteinExistence type="predicted"/>
<evidence type="ECO:0000256" key="8">
    <source>
        <dbReference type="ARBA" id="ARBA00023136"/>
    </source>
</evidence>
<feature type="transmembrane region" description="Helical" evidence="10">
    <location>
        <begin position="297"/>
        <end position="321"/>
    </location>
</feature>
<keyword evidence="5 10" id="KW-1133">Transmembrane helix</keyword>
<dbReference type="Gene3D" id="6.10.140.1330">
    <property type="match status" value="1"/>
</dbReference>
<evidence type="ECO:0000259" key="11">
    <source>
        <dbReference type="Pfam" id="PF00999"/>
    </source>
</evidence>
<keyword evidence="13" id="KW-1185">Reference proteome</keyword>
<evidence type="ECO:0000256" key="10">
    <source>
        <dbReference type="SAM" id="Phobius"/>
    </source>
</evidence>